<sequence length="285" mass="30309">MMKFLIFSPFHLLGPIKITGLLIGRLRLIGSTQQQSAQEPRTLSSLQTSGSRQFSDPVQVPERRRRSRRGRRGRIISVGEIYRLGAGALARFFREILRFAPANLTAIAASAAEAFCHEIAVGDCGSVGQGAREVGSGDHSSADVENTVESSGRSPDLEGGEGRDLGADVEEVADEESDGPDQRVADATDGVDLDVDAGGIAGEELRCDSEEEPVVPGRVLAADLVDAGAELGGGVDPNERVRAHAPRAVGGLLEALGGDQVDLQNRRRLSVFFRHHLPARSTVLT</sequence>
<keyword evidence="3" id="KW-1185">Reference proteome</keyword>
<feature type="region of interest" description="Disordered" evidence="1">
    <location>
        <begin position="37"/>
        <end position="70"/>
    </location>
</feature>
<dbReference type="Proteomes" id="UP001187192">
    <property type="component" value="Unassembled WGS sequence"/>
</dbReference>
<evidence type="ECO:0000313" key="2">
    <source>
        <dbReference type="EMBL" id="GMN42996.1"/>
    </source>
</evidence>
<protein>
    <submittedName>
        <fullName evidence="2">Uncharacterized protein</fullName>
    </submittedName>
</protein>
<organism evidence="2 3">
    <name type="scientific">Ficus carica</name>
    <name type="common">Common fig</name>
    <dbReference type="NCBI Taxonomy" id="3494"/>
    <lineage>
        <taxon>Eukaryota</taxon>
        <taxon>Viridiplantae</taxon>
        <taxon>Streptophyta</taxon>
        <taxon>Embryophyta</taxon>
        <taxon>Tracheophyta</taxon>
        <taxon>Spermatophyta</taxon>
        <taxon>Magnoliopsida</taxon>
        <taxon>eudicotyledons</taxon>
        <taxon>Gunneridae</taxon>
        <taxon>Pentapetalae</taxon>
        <taxon>rosids</taxon>
        <taxon>fabids</taxon>
        <taxon>Rosales</taxon>
        <taxon>Moraceae</taxon>
        <taxon>Ficeae</taxon>
        <taxon>Ficus</taxon>
    </lineage>
</organism>
<reference evidence="2" key="1">
    <citation type="submission" date="2023-07" db="EMBL/GenBank/DDBJ databases">
        <title>draft genome sequence of fig (Ficus carica).</title>
        <authorList>
            <person name="Takahashi T."/>
            <person name="Nishimura K."/>
        </authorList>
    </citation>
    <scope>NUCLEOTIDE SEQUENCE</scope>
</reference>
<gene>
    <name evidence="2" type="ORF">TIFTF001_012200</name>
</gene>
<feature type="compositionally biased region" description="Polar residues" evidence="1">
    <location>
        <begin position="37"/>
        <end position="56"/>
    </location>
</feature>
<dbReference type="AlphaFoldDB" id="A0AA88AMY9"/>
<comment type="caution">
    <text evidence="2">The sequence shown here is derived from an EMBL/GenBank/DDBJ whole genome shotgun (WGS) entry which is preliminary data.</text>
</comment>
<feature type="compositionally biased region" description="Polar residues" evidence="1">
    <location>
        <begin position="143"/>
        <end position="153"/>
    </location>
</feature>
<feature type="region of interest" description="Disordered" evidence="1">
    <location>
        <begin position="131"/>
        <end position="164"/>
    </location>
</feature>
<dbReference type="Gramene" id="FCD_00013546-RA">
    <property type="protein sequence ID" value="FCD_00013546-RA:cds"/>
    <property type="gene ID" value="FCD_00013546"/>
</dbReference>
<evidence type="ECO:0000256" key="1">
    <source>
        <dbReference type="SAM" id="MobiDB-lite"/>
    </source>
</evidence>
<name>A0AA88AMY9_FICCA</name>
<dbReference type="EMBL" id="BTGU01000015">
    <property type="protein sequence ID" value="GMN42996.1"/>
    <property type="molecule type" value="Genomic_DNA"/>
</dbReference>
<accession>A0AA88AMY9</accession>
<feature type="region of interest" description="Disordered" evidence="1">
    <location>
        <begin position="171"/>
        <end position="190"/>
    </location>
</feature>
<evidence type="ECO:0000313" key="3">
    <source>
        <dbReference type="Proteomes" id="UP001187192"/>
    </source>
</evidence>
<proteinExistence type="predicted"/>